<dbReference type="InterPro" id="IPR002539">
    <property type="entry name" value="MaoC-like_dom"/>
</dbReference>
<gene>
    <name evidence="3" type="ORF">SM436_36665</name>
</gene>
<dbReference type="SUPFAM" id="SSF54637">
    <property type="entry name" value="Thioesterase/thiol ester dehydrase-isomerase"/>
    <property type="match status" value="1"/>
</dbReference>
<evidence type="ECO:0000313" key="4">
    <source>
        <dbReference type="Proteomes" id="UP001569904"/>
    </source>
</evidence>
<dbReference type="EMBL" id="JAXCEH010000045">
    <property type="protein sequence ID" value="MFA1559258.1"/>
    <property type="molecule type" value="Genomic_DNA"/>
</dbReference>
<keyword evidence="4" id="KW-1185">Reference proteome</keyword>
<sequence>MTVRIGDELPSRDVRSVDAEKMKTMAALLSDANPIHWDVEAVRATGLGDRPINQGPTNMAYVLDMLSSWAGGHDRLRRVRLRFTGNVFAGDHVRAAGTVTDVRDEGGATVAECEVRLDVVGGGTVLSGTALVTCEPAGPDETAPPAE</sequence>
<comment type="caution">
    <text evidence="3">The sequence shown here is derived from an EMBL/GenBank/DDBJ whole genome shotgun (WGS) entry which is preliminary data.</text>
</comment>
<dbReference type="Proteomes" id="UP001569904">
    <property type="component" value="Unassembled WGS sequence"/>
</dbReference>
<protein>
    <submittedName>
        <fullName evidence="3">MaoC family dehydratase</fullName>
    </submittedName>
</protein>
<proteinExistence type="inferred from homology"/>
<organism evidence="3 4">
    <name type="scientific">Actinomadura chokoriensis</name>
    <dbReference type="NCBI Taxonomy" id="454156"/>
    <lineage>
        <taxon>Bacteria</taxon>
        <taxon>Bacillati</taxon>
        <taxon>Actinomycetota</taxon>
        <taxon>Actinomycetes</taxon>
        <taxon>Streptosporangiales</taxon>
        <taxon>Thermomonosporaceae</taxon>
        <taxon>Actinomadura</taxon>
    </lineage>
</organism>
<accession>A0ABV4RBR9</accession>
<dbReference type="RefSeq" id="WP_371946275.1">
    <property type="nucleotide sequence ID" value="NZ_JAXCEH010000045.1"/>
</dbReference>
<evidence type="ECO:0000313" key="3">
    <source>
        <dbReference type="EMBL" id="MFA1559258.1"/>
    </source>
</evidence>
<comment type="similarity">
    <text evidence="1">Belongs to the enoyl-CoA hydratase/isomerase family.</text>
</comment>
<dbReference type="Pfam" id="PF01575">
    <property type="entry name" value="MaoC_dehydratas"/>
    <property type="match status" value="1"/>
</dbReference>
<evidence type="ECO:0000256" key="1">
    <source>
        <dbReference type="ARBA" id="ARBA00005254"/>
    </source>
</evidence>
<feature type="domain" description="MaoC-like" evidence="2">
    <location>
        <begin position="5"/>
        <end position="106"/>
    </location>
</feature>
<dbReference type="Gene3D" id="3.10.129.10">
    <property type="entry name" value="Hotdog Thioesterase"/>
    <property type="match status" value="1"/>
</dbReference>
<dbReference type="InterPro" id="IPR029069">
    <property type="entry name" value="HotDog_dom_sf"/>
</dbReference>
<reference evidence="3 4" key="1">
    <citation type="submission" date="2023-11" db="EMBL/GenBank/DDBJ databases">
        <title>Actinomadura monticuli sp. nov., isolated from volcanic ash.</title>
        <authorList>
            <person name="Lee S.D."/>
            <person name="Yang H."/>
            <person name="Kim I.S."/>
        </authorList>
    </citation>
    <scope>NUCLEOTIDE SEQUENCE [LARGE SCALE GENOMIC DNA]</scope>
    <source>
        <strain evidence="3 4">DSM 45346</strain>
    </source>
</reference>
<evidence type="ECO:0000259" key="2">
    <source>
        <dbReference type="Pfam" id="PF01575"/>
    </source>
</evidence>
<dbReference type="CDD" id="cd03441">
    <property type="entry name" value="R_hydratase_like"/>
    <property type="match status" value="1"/>
</dbReference>
<name>A0ABV4RBR9_9ACTN</name>